<evidence type="ECO:0000313" key="2">
    <source>
        <dbReference type="Proteomes" id="UP000297739"/>
    </source>
</evidence>
<gene>
    <name evidence="1" type="ORF">E5J99_11800</name>
</gene>
<comment type="caution">
    <text evidence="1">The sequence shown here is derived from an EMBL/GenBank/DDBJ whole genome shotgun (WGS) entry which is preliminary data.</text>
</comment>
<dbReference type="Proteomes" id="UP000297739">
    <property type="component" value="Unassembled WGS sequence"/>
</dbReference>
<proteinExistence type="predicted"/>
<dbReference type="OrthoDB" id="877329at2"/>
<dbReference type="RefSeq" id="WP_135498014.1">
    <property type="nucleotide sequence ID" value="NZ_SRLD01000021.1"/>
</dbReference>
<accession>A0A4Z0PJT8</accession>
<dbReference type="EMBL" id="SRLD01000021">
    <property type="protein sequence ID" value="TGE15662.1"/>
    <property type="molecule type" value="Genomic_DNA"/>
</dbReference>
<reference evidence="1 2" key="1">
    <citation type="submission" date="2019-04" db="EMBL/GenBank/DDBJ databases">
        <authorList>
            <person name="Feng G."/>
            <person name="Zhang J."/>
            <person name="Zhu H."/>
        </authorList>
    </citation>
    <scope>NUCLEOTIDE SEQUENCE [LARGE SCALE GENOMIC DNA]</scope>
    <source>
        <strain evidence="1 2">JCM 17223</strain>
    </source>
</reference>
<keyword evidence="2" id="KW-1185">Reference proteome</keyword>
<name>A0A4Z0PJT8_9BACT</name>
<evidence type="ECO:0000313" key="1">
    <source>
        <dbReference type="EMBL" id="TGE15662.1"/>
    </source>
</evidence>
<sequence length="316" mass="34641">MSLLAVVLPLAGVLAACSSESESGPNPYLDLVGTSRYLSSNRILTTPGDTLTTRLYAEAADSLNSPLRRLRITVTYEPSKNPIIYPANLFNYDPGSARNDPEFVYLDSMLTTRRAQQALAFQFTFGARTTTGREVWKFEAEDQQQRVASRSYRLTLRNADSALVYHRYSVRLQAPGTAASRSFLALLPGLTLPGFTMRNNPAAQQLVDVVYLPTAAGAPSLSTPADTRLKLPATWTRRATQLRLLSDTASFAATTTSQGFEDVFSRAQAPVTSTGALRRNQVVAFRTADQKYGLILVQEIKTTPTPTLNLQVRIAK</sequence>
<dbReference type="AlphaFoldDB" id="A0A4Z0PJT8"/>
<protein>
    <submittedName>
        <fullName evidence="1">Uncharacterized protein</fullName>
    </submittedName>
</protein>
<organism evidence="1 2">
    <name type="scientific">Hymenobacter elongatus</name>
    <dbReference type="NCBI Taxonomy" id="877208"/>
    <lineage>
        <taxon>Bacteria</taxon>
        <taxon>Pseudomonadati</taxon>
        <taxon>Bacteroidota</taxon>
        <taxon>Cytophagia</taxon>
        <taxon>Cytophagales</taxon>
        <taxon>Hymenobacteraceae</taxon>
        <taxon>Hymenobacter</taxon>
    </lineage>
</organism>